<organism evidence="9 10">
    <name type="scientific">Alkalicoccus saliphilus</name>
    <dbReference type="NCBI Taxonomy" id="200989"/>
    <lineage>
        <taxon>Bacteria</taxon>
        <taxon>Bacillati</taxon>
        <taxon>Bacillota</taxon>
        <taxon>Bacilli</taxon>
        <taxon>Bacillales</taxon>
        <taxon>Bacillaceae</taxon>
        <taxon>Alkalicoccus</taxon>
    </lineage>
</organism>
<feature type="chain" id="PRO_5015743398" description="Gram-positive cocci surface proteins LPxTG domain-containing protein" evidence="7">
    <location>
        <begin position="25"/>
        <end position="312"/>
    </location>
</feature>
<keyword evidence="6" id="KW-0812">Transmembrane</keyword>
<keyword evidence="2" id="KW-0134">Cell wall</keyword>
<dbReference type="RefSeq" id="WP_107585517.1">
    <property type="nucleotide sequence ID" value="NZ_PZJJ01000021.1"/>
</dbReference>
<evidence type="ECO:0000256" key="5">
    <source>
        <dbReference type="ARBA" id="ARBA00023088"/>
    </source>
</evidence>
<keyword evidence="4 7" id="KW-0732">Signal</keyword>
<feature type="transmembrane region" description="Helical" evidence="6">
    <location>
        <begin position="285"/>
        <end position="304"/>
    </location>
</feature>
<dbReference type="NCBIfam" id="TIGR01167">
    <property type="entry name" value="LPXTG_anchor"/>
    <property type="match status" value="1"/>
</dbReference>
<dbReference type="Gene3D" id="2.50.20.20">
    <property type="match status" value="1"/>
</dbReference>
<accession>A0A2T4U4F1</accession>
<feature type="signal peptide" evidence="7">
    <location>
        <begin position="1"/>
        <end position="24"/>
    </location>
</feature>
<keyword evidence="10" id="KW-1185">Reference proteome</keyword>
<proteinExistence type="predicted"/>
<protein>
    <recommendedName>
        <fullName evidence="8">Gram-positive cocci surface proteins LPxTG domain-containing protein</fullName>
    </recommendedName>
</protein>
<evidence type="ECO:0000256" key="7">
    <source>
        <dbReference type="SAM" id="SignalP"/>
    </source>
</evidence>
<dbReference type="Proteomes" id="UP000240509">
    <property type="component" value="Unassembled WGS sequence"/>
</dbReference>
<evidence type="ECO:0000313" key="9">
    <source>
        <dbReference type="EMBL" id="PTL38288.1"/>
    </source>
</evidence>
<dbReference type="Pfam" id="PF00746">
    <property type="entry name" value="Gram_pos_anchor"/>
    <property type="match status" value="1"/>
</dbReference>
<evidence type="ECO:0000313" key="10">
    <source>
        <dbReference type="Proteomes" id="UP000240509"/>
    </source>
</evidence>
<keyword evidence="3" id="KW-0964">Secreted</keyword>
<gene>
    <name evidence="9" type="ORF">C6Y45_12240</name>
</gene>
<comment type="subcellular location">
    <subcellularLocation>
        <location evidence="1">Secreted</location>
        <location evidence="1">Cell wall</location>
        <topology evidence="1">Peptidoglycan-anchor</topology>
    </subcellularLocation>
</comment>
<sequence length="312" mass="34865">MKKTSLFTVTAAGLFMAGAVSVSAEEHNAEDILHESNEAMENLDSFSSVIDIDMSMGDGEEDIDVQSTVKQDVILDPLKIRQETTDQMPDGSGEQTRTSYITDEGYYEEDGDGGWYKIDEGIDANMYDPGDQMDEAMVWGDDLELEEENGYYVISYSGSGDELEDVMDQYGEELYGEEEGMEDMMDELDISHFSYELYVDQESYYLTQASIDLTMELQAEGMEVSMDQTMDMEFHNFNGVEDFDIPEEVLEEAVDIEEMIEEEIDEAGEVEEGDELPATATNQPIWTAAGLLLAAAAGGVLVMGRRTRKTEQ</sequence>
<evidence type="ECO:0000256" key="2">
    <source>
        <dbReference type="ARBA" id="ARBA00022512"/>
    </source>
</evidence>
<dbReference type="InterPro" id="IPR046720">
    <property type="entry name" value="DUF6612"/>
</dbReference>
<keyword evidence="5" id="KW-0572">Peptidoglycan-anchor</keyword>
<evidence type="ECO:0000259" key="8">
    <source>
        <dbReference type="Pfam" id="PF00746"/>
    </source>
</evidence>
<feature type="domain" description="Gram-positive cocci surface proteins LPxTG" evidence="8">
    <location>
        <begin position="273"/>
        <end position="310"/>
    </location>
</feature>
<reference evidence="9 10" key="1">
    <citation type="submission" date="2018-03" db="EMBL/GenBank/DDBJ databases">
        <title>Alkalicoccus saliphilus sp. nov., isolated from a mineral pool.</title>
        <authorList>
            <person name="Zhao B."/>
        </authorList>
    </citation>
    <scope>NUCLEOTIDE SEQUENCE [LARGE SCALE GENOMIC DNA]</scope>
    <source>
        <strain evidence="9 10">6AG</strain>
    </source>
</reference>
<keyword evidence="6" id="KW-1133">Transmembrane helix</keyword>
<evidence type="ECO:0000256" key="3">
    <source>
        <dbReference type="ARBA" id="ARBA00022525"/>
    </source>
</evidence>
<dbReference type="InterPro" id="IPR019931">
    <property type="entry name" value="LPXTG_anchor"/>
</dbReference>
<comment type="caution">
    <text evidence="9">The sequence shown here is derived from an EMBL/GenBank/DDBJ whole genome shotgun (WGS) entry which is preliminary data.</text>
</comment>
<evidence type="ECO:0000256" key="4">
    <source>
        <dbReference type="ARBA" id="ARBA00022729"/>
    </source>
</evidence>
<dbReference type="EMBL" id="PZJJ01000021">
    <property type="protein sequence ID" value="PTL38288.1"/>
    <property type="molecule type" value="Genomic_DNA"/>
</dbReference>
<name>A0A2T4U4F1_9BACI</name>
<dbReference type="AlphaFoldDB" id="A0A2T4U4F1"/>
<keyword evidence="6" id="KW-0472">Membrane</keyword>
<evidence type="ECO:0000256" key="6">
    <source>
        <dbReference type="SAM" id="Phobius"/>
    </source>
</evidence>
<dbReference type="OrthoDB" id="1957331at2"/>
<evidence type="ECO:0000256" key="1">
    <source>
        <dbReference type="ARBA" id="ARBA00004168"/>
    </source>
</evidence>
<dbReference type="Pfam" id="PF20316">
    <property type="entry name" value="DUF6612"/>
    <property type="match status" value="1"/>
</dbReference>